<proteinExistence type="predicted"/>
<dbReference type="PROSITE" id="PS01117">
    <property type="entry name" value="HTH_MARR_1"/>
    <property type="match status" value="1"/>
</dbReference>
<dbReference type="InterPro" id="IPR000835">
    <property type="entry name" value="HTH_MarR-typ"/>
</dbReference>
<evidence type="ECO:0000256" key="3">
    <source>
        <dbReference type="ARBA" id="ARBA00023163"/>
    </source>
</evidence>
<dbReference type="PANTHER" id="PTHR42756">
    <property type="entry name" value="TRANSCRIPTIONAL REGULATOR, MARR"/>
    <property type="match status" value="1"/>
</dbReference>
<dbReference type="InterPro" id="IPR036390">
    <property type="entry name" value="WH_DNA-bd_sf"/>
</dbReference>
<accession>A0ABZ1DZD6</accession>
<keyword evidence="2" id="KW-0238">DNA-binding</keyword>
<sequence length="174" mass="19243">MDQVDTILAQWHQERPDLDVGPMGIFGRLKRLTDHLSQEMAQLFRQHDLTAASFDVLATLRRAGPPYALSPSALISWTMVTSGTMTNRLDRLEAGGLIERRSNPEDGRGSVVALTDMGFRLIDQVVTEHVANQHRLINDLPPPLRAAMDEALRAWLARIDPPKGEPPVTPAPPA</sequence>
<evidence type="ECO:0000256" key="2">
    <source>
        <dbReference type="ARBA" id="ARBA00023125"/>
    </source>
</evidence>
<protein>
    <submittedName>
        <fullName evidence="5">MarR family transcriptional regulator</fullName>
    </submittedName>
</protein>
<evidence type="ECO:0000259" key="4">
    <source>
        <dbReference type="PROSITE" id="PS50995"/>
    </source>
</evidence>
<name>A0ABZ1DZD6_9RHOB</name>
<dbReference type="Proteomes" id="UP001623290">
    <property type="component" value="Chromosome"/>
</dbReference>
<gene>
    <name evidence="5" type="ORF">RPE78_02290</name>
</gene>
<dbReference type="PROSITE" id="PS50995">
    <property type="entry name" value="HTH_MARR_2"/>
    <property type="match status" value="1"/>
</dbReference>
<evidence type="ECO:0000313" key="6">
    <source>
        <dbReference type="Proteomes" id="UP001623290"/>
    </source>
</evidence>
<dbReference type="PANTHER" id="PTHR42756:SF1">
    <property type="entry name" value="TRANSCRIPTIONAL REPRESSOR OF EMRAB OPERON"/>
    <property type="match status" value="1"/>
</dbReference>
<keyword evidence="6" id="KW-1185">Reference proteome</keyword>
<dbReference type="InterPro" id="IPR036388">
    <property type="entry name" value="WH-like_DNA-bd_sf"/>
</dbReference>
<keyword evidence="1" id="KW-0805">Transcription regulation</keyword>
<dbReference type="EMBL" id="CP135443">
    <property type="protein sequence ID" value="WRY34142.1"/>
    <property type="molecule type" value="Genomic_DNA"/>
</dbReference>
<evidence type="ECO:0000256" key="1">
    <source>
        <dbReference type="ARBA" id="ARBA00023015"/>
    </source>
</evidence>
<reference evidence="5 6" key="1">
    <citation type="submission" date="2023-09" db="EMBL/GenBank/DDBJ databases">
        <title>Thioclava shenzhenensis sp. nov., a multidrug resistant bacteria-antagonizing species isolated from coastal seawater.</title>
        <authorList>
            <person name="Long M."/>
        </authorList>
    </citation>
    <scope>NUCLEOTIDE SEQUENCE [LARGE SCALE GENOMIC DNA]</scope>
    <source>
        <strain evidence="5 6">FTW29</strain>
    </source>
</reference>
<dbReference type="SMART" id="SM00347">
    <property type="entry name" value="HTH_MARR"/>
    <property type="match status" value="1"/>
</dbReference>
<dbReference type="Gene3D" id="1.10.10.10">
    <property type="entry name" value="Winged helix-like DNA-binding domain superfamily/Winged helix DNA-binding domain"/>
    <property type="match status" value="1"/>
</dbReference>
<evidence type="ECO:0000313" key="5">
    <source>
        <dbReference type="EMBL" id="WRY34142.1"/>
    </source>
</evidence>
<dbReference type="InterPro" id="IPR023187">
    <property type="entry name" value="Tscrpt_reg_MarR-type_CS"/>
</dbReference>
<keyword evidence="3" id="KW-0804">Transcription</keyword>
<feature type="domain" description="HTH marR-type" evidence="4">
    <location>
        <begin position="22"/>
        <end position="161"/>
    </location>
</feature>
<dbReference type="Pfam" id="PF12802">
    <property type="entry name" value="MarR_2"/>
    <property type="match status" value="1"/>
</dbReference>
<organism evidence="5 6">
    <name type="scientific">Thioclava litoralis</name>
    <dbReference type="NCBI Taxonomy" id="3076557"/>
    <lineage>
        <taxon>Bacteria</taxon>
        <taxon>Pseudomonadati</taxon>
        <taxon>Pseudomonadota</taxon>
        <taxon>Alphaproteobacteria</taxon>
        <taxon>Rhodobacterales</taxon>
        <taxon>Paracoccaceae</taxon>
        <taxon>Thioclava</taxon>
    </lineage>
</organism>
<dbReference type="RefSeq" id="WP_406721124.1">
    <property type="nucleotide sequence ID" value="NZ_CP135443.1"/>
</dbReference>
<dbReference type="SUPFAM" id="SSF46785">
    <property type="entry name" value="Winged helix' DNA-binding domain"/>
    <property type="match status" value="1"/>
</dbReference>